<dbReference type="InterPro" id="IPR001810">
    <property type="entry name" value="F-box_dom"/>
</dbReference>
<dbReference type="Proteomes" id="UP000078576">
    <property type="component" value="Unassembled WGS sequence"/>
</dbReference>
<dbReference type="Pfam" id="PF00646">
    <property type="entry name" value="F-box"/>
    <property type="match status" value="1"/>
</dbReference>
<evidence type="ECO:0000313" key="4">
    <source>
        <dbReference type="Proteomes" id="UP000078576"/>
    </source>
</evidence>
<organism evidence="3 4">
    <name type="scientific">Cytospora mali</name>
    <name type="common">Apple Valsa canker fungus</name>
    <name type="synonym">Valsa mali</name>
    <dbReference type="NCBI Taxonomy" id="578113"/>
    <lineage>
        <taxon>Eukaryota</taxon>
        <taxon>Fungi</taxon>
        <taxon>Dikarya</taxon>
        <taxon>Ascomycota</taxon>
        <taxon>Pezizomycotina</taxon>
        <taxon>Sordariomycetes</taxon>
        <taxon>Sordariomycetidae</taxon>
        <taxon>Diaporthales</taxon>
        <taxon>Cytosporaceae</taxon>
        <taxon>Cytospora</taxon>
    </lineage>
</organism>
<dbReference type="EMBL" id="KN714694">
    <property type="protein sequence ID" value="KUI56938.1"/>
    <property type="molecule type" value="Genomic_DNA"/>
</dbReference>
<evidence type="ECO:0000259" key="2">
    <source>
        <dbReference type="Pfam" id="PF00646"/>
    </source>
</evidence>
<protein>
    <recommendedName>
        <fullName evidence="2">F-box domain-containing protein</fullName>
    </recommendedName>
</protein>
<dbReference type="OrthoDB" id="5139943at2759"/>
<feature type="region of interest" description="Disordered" evidence="1">
    <location>
        <begin position="163"/>
        <end position="182"/>
    </location>
</feature>
<feature type="compositionally biased region" description="Basic and acidic residues" evidence="1">
    <location>
        <begin position="166"/>
        <end position="182"/>
    </location>
</feature>
<dbReference type="AlphaFoldDB" id="A0A194UZ46"/>
<gene>
    <name evidence="3" type="ORF">VP1G_04255</name>
</gene>
<feature type="region of interest" description="Disordered" evidence="1">
    <location>
        <begin position="1"/>
        <end position="22"/>
    </location>
</feature>
<dbReference type="SUPFAM" id="SSF81383">
    <property type="entry name" value="F-box domain"/>
    <property type="match status" value="1"/>
</dbReference>
<name>A0A194UZ46_CYTMA</name>
<feature type="region of interest" description="Disordered" evidence="1">
    <location>
        <begin position="35"/>
        <end position="60"/>
    </location>
</feature>
<dbReference type="CDD" id="cd09917">
    <property type="entry name" value="F-box_SF"/>
    <property type="match status" value="1"/>
</dbReference>
<reference evidence="4" key="1">
    <citation type="submission" date="2014-12" db="EMBL/GenBank/DDBJ databases">
        <title>Genome Sequence of Valsa Canker Pathogens Uncovers a Specific Adaption of Colonization on Woody Bark.</title>
        <authorList>
            <person name="Yin Z."/>
            <person name="Liu H."/>
            <person name="Gao X."/>
            <person name="Li Z."/>
            <person name="Song N."/>
            <person name="Ke X."/>
            <person name="Dai Q."/>
            <person name="Wu Y."/>
            <person name="Sun Y."/>
            <person name="Xu J.-R."/>
            <person name="Kang Z.K."/>
            <person name="Wang L."/>
            <person name="Huang L."/>
        </authorList>
    </citation>
    <scope>NUCLEOTIDE SEQUENCE [LARGE SCALE GENOMIC DNA]</scope>
    <source>
        <strain evidence="4">SXYL134</strain>
    </source>
</reference>
<evidence type="ECO:0000313" key="3">
    <source>
        <dbReference type="EMBL" id="KUI56938.1"/>
    </source>
</evidence>
<feature type="domain" description="F-box" evidence="2">
    <location>
        <begin position="59"/>
        <end position="98"/>
    </location>
</feature>
<sequence>MVNLRSKLHLARQGRKSSLSNPPCLDKCDAAVLTQPVGSSPEPEPADTPSSSTPRPKLEALPEAPLRRVASFCDFNDVLRLRRTCRALNHTFETLSFFDMDPPTNGAPGRDALIGMIKTQLEEDERDQDARRDAFLCLAVTVPRPQRARAKAAMGPLLMRARIRGSGRDPPPEDADEHHRHNNDDLGLAAEVEAKIGVLSTLLVLGYSDVCDVDMGRQLMAINAWMVKSNIWSEKKLLGNKQLNLQLAYAMAVGLIHPWNWSNIPAETPEYQSLAQRVRADFHGEDFTSSNQSFWLSWEGLHTRSLQLAGLIAYILKVGGFDDTPRSDLLPMLHDQSTSAGSSSIPPAQLPRLRIPLLEKVGDNGMRVWSNSWQEWYTSRVRDLVANIEDEEWYGYYVYTLMNTENLNPIGSKDPAMENIHFKLGRTKSQSTQRLSLEAKGGMDGVTKEFDFVGTVTLNTGLITLKKNYIGAHYWDYEGVMTPLGIVGEWGKEGTGFNGYFWLWKRSWMDGDGRGETYAYS</sequence>
<dbReference type="STRING" id="694573.A0A194UZ46"/>
<keyword evidence="4" id="KW-1185">Reference proteome</keyword>
<accession>A0A194UZ46</accession>
<evidence type="ECO:0000256" key="1">
    <source>
        <dbReference type="SAM" id="MobiDB-lite"/>
    </source>
</evidence>
<dbReference type="InterPro" id="IPR036047">
    <property type="entry name" value="F-box-like_dom_sf"/>
</dbReference>
<feature type="compositionally biased region" description="Basic residues" evidence="1">
    <location>
        <begin position="1"/>
        <end position="15"/>
    </location>
</feature>
<proteinExistence type="predicted"/>